<dbReference type="KEGG" id="mtun:MTUNDRAET4_3736"/>
<gene>
    <name evidence="1" type="ORF">MTUNDRAET4_3736</name>
</gene>
<dbReference type="SUPFAM" id="SSF54637">
    <property type="entry name" value="Thioesterase/thiol ester dehydrase-isomerase"/>
    <property type="match status" value="1"/>
</dbReference>
<accession>A0A4U8Z532</accession>
<dbReference type="EMBL" id="LR536450">
    <property type="protein sequence ID" value="VFU10623.1"/>
    <property type="molecule type" value="Genomic_DNA"/>
</dbReference>
<sequence length="294" mass="32743">MNCILSARSAPFDVFETAAIEAPPTLLLGMPHLSLKGLSETWLLKECGHRHWLMIAAAAGRALPDFRDADGEPVYAAFCAATIRNAKFGVMGENDELAFSSDLARISGAQFVSLHRLSCDGRVVGEVELVSVFVKRREQGKNRSIARVSLEGLPPIKKSEGFDRAAGVAAMIRSDRWSAHFGFEKAKGRCEAQLRVRPCPSQDFNGAGFLYFAAFQSFVDRAEWELLEDVSAVHYMTIDRDIIYHGNIEPGERIVLRLLSQRKEDHVLAHWFEIARESDGARLADVFTRRGPHD</sequence>
<reference evidence="1 2" key="1">
    <citation type="submission" date="2019-03" db="EMBL/GenBank/DDBJ databases">
        <authorList>
            <person name="Kox A.R. M."/>
        </authorList>
    </citation>
    <scope>NUCLEOTIDE SEQUENCE [LARGE SCALE GENOMIC DNA]</scope>
    <source>
        <strain evidence="1">MTUNDRAET4 annotated genome</strain>
    </source>
</reference>
<dbReference type="InterPro" id="IPR024091">
    <property type="entry name" value="LnmK-like_bifun_acyl/decarbox"/>
</dbReference>
<evidence type="ECO:0000313" key="2">
    <source>
        <dbReference type="Proteomes" id="UP000294360"/>
    </source>
</evidence>
<evidence type="ECO:0008006" key="3">
    <source>
        <dbReference type="Google" id="ProtNLM"/>
    </source>
</evidence>
<dbReference type="AlphaFoldDB" id="A0A4U8Z532"/>
<organism evidence="1 2">
    <name type="scientific">Methylocella tundrae</name>
    <dbReference type="NCBI Taxonomy" id="227605"/>
    <lineage>
        <taxon>Bacteria</taxon>
        <taxon>Pseudomonadati</taxon>
        <taxon>Pseudomonadota</taxon>
        <taxon>Alphaproteobacteria</taxon>
        <taxon>Hyphomicrobiales</taxon>
        <taxon>Beijerinckiaceae</taxon>
        <taxon>Methylocella</taxon>
    </lineage>
</organism>
<dbReference type="Proteomes" id="UP000294360">
    <property type="component" value="Chromosome"/>
</dbReference>
<dbReference type="InterPro" id="IPR029069">
    <property type="entry name" value="HotDog_dom_sf"/>
</dbReference>
<dbReference type="Gene3D" id="3.10.129.10">
    <property type="entry name" value="Hotdog Thioesterase"/>
    <property type="match status" value="1"/>
</dbReference>
<name>A0A4U8Z532_METTU</name>
<evidence type="ECO:0000313" key="1">
    <source>
        <dbReference type="EMBL" id="VFU10623.1"/>
    </source>
</evidence>
<proteinExistence type="predicted"/>
<dbReference type="NCBIfam" id="TIGR04099">
    <property type="entry name" value="biosn_Pnap_2097"/>
    <property type="match status" value="1"/>
</dbReference>
<dbReference type="RefSeq" id="WP_244605883.1">
    <property type="nucleotide sequence ID" value="NZ_CP139089.1"/>
</dbReference>
<dbReference type="NCBIfam" id="TIGR04098">
    <property type="entry name" value="LnmK_bifunc"/>
    <property type="match status" value="1"/>
</dbReference>
<protein>
    <recommendedName>
        <fullName evidence="3">Biosynthetic protein, Pnap_2097 family</fullName>
    </recommendedName>
</protein>